<feature type="domain" description="K Homology" evidence="3">
    <location>
        <begin position="80"/>
        <end position="148"/>
    </location>
</feature>
<dbReference type="OrthoDB" id="277832at2759"/>
<keyword evidence="1" id="KW-0694">RNA-binding</keyword>
<dbReference type="Gene3D" id="3.30.1370.10">
    <property type="entry name" value="K Homology domain, type 1"/>
    <property type="match status" value="1"/>
</dbReference>
<evidence type="ECO:0000313" key="4">
    <source>
        <dbReference type="EMBL" id="RKP07311.1"/>
    </source>
</evidence>
<protein>
    <submittedName>
        <fullName evidence="4">AKAP7 2'5' RNA ligase-like domain-containing protein</fullName>
    </submittedName>
</protein>
<dbReference type="Proteomes" id="UP000271241">
    <property type="component" value="Unassembled WGS sequence"/>
</dbReference>
<dbReference type="SMART" id="SM00322">
    <property type="entry name" value="KH"/>
    <property type="match status" value="1"/>
</dbReference>
<dbReference type="InterPro" id="IPR004088">
    <property type="entry name" value="KH_dom_type_1"/>
</dbReference>
<name>A0A4P9XPF2_9FUNG</name>
<dbReference type="Pfam" id="PF10469">
    <property type="entry name" value="AKAP7_NLS"/>
    <property type="match status" value="1"/>
</dbReference>
<accession>A0A4P9XPF2</accession>
<sequence>MHAGQSATQEPLCMHGVKLLPLNGRNYRLYTASLHASTGMGADQAVVFASNACLMQCPAYDHTEDTHSNSDEATSVDTASTMEERLEVPPNTIGMIIGRGGETIQRIQTQSGARVRVLPHEGTTSVVVIRGTESAVQKAIASIKAIVDARLPLTHFISLPLQDPALCKRVAQLQTDMSATAAAAAEHEGAESSGVDPSIFIEPARLHLTLGVMRLDTAEKVAQAVSVLRGLSAKVYDALGTRTFLVQLRGLEVMQDNPDQAHVLYADVRDPPGEEQGRVRSICELINAEFKQAELLRDENRPLKLHLTLMNTAHRNGRQRGQKGKARLPFRAGELLRKHGQCDLGTYRCATVEVARMGSHSPTTGGYEAEGAISLP</sequence>
<dbReference type="GO" id="GO:0006355">
    <property type="term" value="P:regulation of DNA-templated transcription"/>
    <property type="evidence" value="ECO:0007669"/>
    <property type="project" value="TreeGrafter"/>
</dbReference>
<dbReference type="InterPro" id="IPR019510">
    <property type="entry name" value="AKAP7-like_phosphoesterase"/>
</dbReference>
<proteinExistence type="predicted"/>
<dbReference type="PANTHER" id="PTHR13360">
    <property type="entry name" value="ACTIVATING SIGNAL COINTEGRATOR 1 COMPLEX SUBUNIT 1"/>
    <property type="match status" value="1"/>
</dbReference>
<gene>
    <name evidence="4" type="ORF">THASP1DRAFT_30872</name>
</gene>
<dbReference type="GO" id="GO:0006307">
    <property type="term" value="P:DNA alkylation repair"/>
    <property type="evidence" value="ECO:0007669"/>
    <property type="project" value="InterPro"/>
</dbReference>
<evidence type="ECO:0000256" key="1">
    <source>
        <dbReference type="PROSITE-ProRule" id="PRU00117"/>
    </source>
</evidence>
<dbReference type="AlphaFoldDB" id="A0A4P9XPF2"/>
<dbReference type="InterPro" id="IPR004087">
    <property type="entry name" value="KH_dom"/>
</dbReference>
<evidence type="ECO:0000256" key="2">
    <source>
        <dbReference type="SAM" id="MobiDB-lite"/>
    </source>
</evidence>
<feature type="compositionally biased region" description="Polar residues" evidence="2">
    <location>
        <begin position="71"/>
        <end position="81"/>
    </location>
</feature>
<dbReference type="EMBL" id="KZ992737">
    <property type="protein sequence ID" value="RKP07311.1"/>
    <property type="molecule type" value="Genomic_DNA"/>
</dbReference>
<dbReference type="Pfam" id="PF00013">
    <property type="entry name" value="KH_1"/>
    <property type="match status" value="1"/>
</dbReference>
<dbReference type="Gene3D" id="3.90.1140.10">
    <property type="entry name" value="Cyclic phosphodiesterase"/>
    <property type="match status" value="1"/>
</dbReference>
<keyword evidence="5" id="KW-1185">Reference proteome</keyword>
<dbReference type="STRING" id="78915.A0A4P9XPF2"/>
<dbReference type="GO" id="GO:0003723">
    <property type="term" value="F:RNA binding"/>
    <property type="evidence" value="ECO:0007669"/>
    <property type="project" value="UniProtKB-UniRule"/>
</dbReference>
<dbReference type="InterPro" id="IPR009210">
    <property type="entry name" value="ASCC1"/>
</dbReference>
<keyword evidence="4" id="KW-0436">Ligase</keyword>
<dbReference type="InterPro" id="IPR036612">
    <property type="entry name" value="KH_dom_type_1_sf"/>
</dbReference>
<evidence type="ECO:0000313" key="5">
    <source>
        <dbReference type="Proteomes" id="UP000271241"/>
    </source>
</evidence>
<evidence type="ECO:0000259" key="3">
    <source>
        <dbReference type="SMART" id="SM00322"/>
    </source>
</evidence>
<dbReference type="GO" id="GO:0016874">
    <property type="term" value="F:ligase activity"/>
    <property type="evidence" value="ECO:0007669"/>
    <property type="project" value="UniProtKB-KW"/>
</dbReference>
<organism evidence="4 5">
    <name type="scientific">Thamnocephalis sphaerospora</name>
    <dbReference type="NCBI Taxonomy" id="78915"/>
    <lineage>
        <taxon>Eukaryota</taxon>
        <taxon>Fungi</taxon>
        <taxon>Fungi incertae sedis</taxon>
        <taxon>Zoopagomycota</taxon>
        <taxon>Zoopagomycotina</taxon>
        <taxon>Zoopagomycetes</taxon>
        <taxon>Zoopagales</taxon>
        <taxon>Sigmoideomycetaceae</taxon>
        <taxon>Thamnocephalis</taxon>
    </lineage>
</organism>
<reference evidence="5" key="1">
    <citation type="journal article" date="2018" name="Nat. Microbiol.">
        <title>Leveraging single-cell genomics to expand the fungal tree of life.</title>
        <authorList>
            <person name="Ahrendt S.R."/>
            <person name="Quandt C.A."/>
            <person name="Ciobanu D."/>
            <person name="Clum A."/>
            <person name="Salamov A."/>
            <person name="Andreopoulos B."/>
            <person name="Cheng J.F."/>
            <person name="Woyke T."/>
            <person name="Pelin A."/>
            <person name="Henrissat B."/>
            <person name="Reynolds N.K."/>
            <person name="Benny G.L."/>
            <person name="Smith M.E."/>
            <person name="James T.Y."/>
            <person name="Grigoriev I.V."/>
        </authorList>
    </citation>
    <scope>NUCLEOTIDE SEQUENCE [LARGE SCALE GENOMIC DNA]</scope>
    <source>
        <strain evidence="5">RSA 1356</strain>
    </source>
</reference>
<feature type="region of interest" description="Disordered" evidence="2">
    <location>
        <begin position="63"/>
        <end position="82"/>
    </location>
</feature>
<dbReference type="GO" id="GO:0005634">
    <property type="term" value="C:nucleus"/>
    <property type="evidence" value="ECO:0007669"/>
    <property type="project" value="TreeGrafter"/>
</dbReference>
<dbReference type="CDD" id="cd00105">
    <property type="entry name" value="KH-I"/>
    <property type="match status" value="1"/>
</dbReference>
<dbReference type="PANTHER" id="PTHR13360:SF1">
    <property type="entry name" value="ACTIVATING SIGNAL COINTEGRATOR 1 COMPLEX SUBUNIT 1"/>
    <property type="match status" value="1"/>
</dbReference>
<dbReference type="PROSITE" id="PS50084">
    <property type="entry name" value="KH_TYPE_1"/>
    <property type="match status" value="1"/>
</dbReference>
<dbReference type="SUPFAM" id="SSF54791">
    <property type="entry name" value="Eukaryotic type KH-domain (KH-domain type I)"/>
    <property type="match status" value="1"/>
</dbReference>